<reference evidence="1 2" key="1">
    <citation type="submission" date="2017-11" db="EMBL/GenBank/DDBJ databases">
        <title>Draft genome sequence of magnetotactic bacterium Magnetospirillum kuznetsovii LBB-42.</title>
        <authorList>
            <person name="Grouzdev D.S."/>
            <person name="Rysina M.S."/>
            <person name="Baslerov R.V."/>
            <person name="Koziaeva V."/>
        </authorList>
    </citation>
    <scope>NUCLEOTIDE SEQUENCE [LARGE SCALE GENOMIC DNA]</scope>
    <source>
        <strain evidence="1 2">LBB-42</strain>
    </source>
</reference>
<dbReference type="Pfam" id="PF03692">
    <property type="entry name" value="CxxCxxCC"/>
    <property type="match status" value="1"/>
</dbReference>
<protein>
    <recommendedName>
        <fullName evidence="3">YkgJ family cysteine cluster protein</fullName>
    </recommendedName>
</protein>
<sequence length="212" mass="22118">MGAPPGYSDVKRAAQTAAAAALSHGEGQAQAARAAIAAADHFFATIRKTLKLDAVLARMACRAGCSWCCHQIVGVTAAELALLAETIAAMHPTRQAEIRQRAEAAMAKGRGMDQAQWWAAQIRCPLLEDDGLCGVHAARPLPCRGYNSADADLCRRSYLGEKLRAPVLAAQHGVWGHAQSGLAEALAEAGIAPGPVSLAEGIDGLFTSRTTP</sequence>
<gene>
    <name evidence="1" type="ORF">CU669_12400</name>
</gene>
<dbReference type="InterPro" id="IPR005358">
    <property type="entry name" value="Puta_zinc/iron-chelating_dom"/>
</dbReference>
<evidence type="ECO:0000313" key="1">
    <source>
        <dbReference type="EMBL" id="RAU21497.1"/>
    </source>
</evidence>
<dbReference type="EMBL" id="PGTO01000009">
    <property type="protein sequence ID" value="RAU21497.1"/>
    <property type="molecule type" value="Genomic_DNA"/>
</dbReference>
<evidence type="ECO:0000313" key="2">
    <source>
        <dbReference type="Proteomes" id="UP000251075"/>
    </source>
</evidence>
<proteinExistence type="predicted"/>
<organism evidence="1 2">
    <name type="scientific">Paramagnetospirillum kuznetsovii</name>
    <dbReference type="NCBI Taxonomy" id="2053833"/>
    <lineage>
        <taxon>Bacteria</taxon>
        <taxon>Pseudomonadati</taxon>
        <taxon>Pseudomonadota</taxon>
        <taxon>Alphaproteobacteria</taxon>
        <taxon>Rhodospirillales</taxon>
        <taxon>Magnetospirillaceae</taxon>
        <taxon>Paramagnetospirillum</taxon>
    </lineage>
</organism>
<name>A0A364NX59_9PROT</name>
<accession>A0A364NX59</accession>
<dbReference type="OrthoDB" id="259086at2"/>
<evidence type="ECO:0008006" key="3">
    <source>
        <dbReference type="Google" id="ProtNLM"/>
    </source>
</evidence>
<dbReference type="RefSeq" id="WP_112145148.1">
    <property type="nucleotide sequence ID" value="NZ_PGTO01000009.1"/>
</dbReference>
<comment type="caution">
    <text evidence="1">The sequence shown here is derived from an EMBL/GenBank/DDBJ whole genome shotgun (WGS) entry which is preliminary data.</text>
</comment>
<keyword evidence="2" id="KW-1185">Reference proteome</keyword>
<dbReference type="Proteomes" id="UP000251075">
    <property type="component" value="Unassembled WGS sequence"/>
</dbReference>
<dbReference type="AlphaFoldDB" id="A0A364NX59"/>